<dbReference type="Gene3D" id="3.10.310.50">
    <property type="match status" value="1"/>
</dbReference>
<keyword evidence="1" id="KW-0472">Membrane</keyword>
<organism evidence="3 4">
    <name type="scientific">Chlorobium phaeovibrioides</name>
    <dbReference type="NCBI Taxonomy" id="1094"/>
    <lineage>
        <taxon>Bacteria</taxon>
        <taxon>Pseudomonadati</taxon>
        <taxon>Chlorobiota</taxon>
        <taxon>Chlorobiia</taxon>
        <taxon>Chlorobiales</taxon>
        <taxon>Chlorobiaceae</taxon>
        <taxon>Chlorobium/Pelodictyon group</taxon>
        <taxon>Chlorobium</taxon>
    </lineage>
</organism>
<feature type="domain" description="TPM" evidence="2">
    <location>
        <begin position="110"/>
        <end position="187"/>
    </location>
</feature>
<evidence type="ECO:0000256" key="1">
    <source>
        <dbReference type="SAM" id="Phobius"/>
    </source>
</evidence>
<dbReference type="AlphaFoldDB" id="A0A3S0LPD4"/>
<dbReference type="Proteomes" id="UP000279908">
    <property type="component" value="Unassembled WGS sequence"/>
</dbReference>
<reference evidence="3 4" key="1">
    <citation type="submission" date="2018-12" db="EMBL/GenBank/DDBJ databases">
        <authorList>
            <person name="Lunina O.N."/>
            <person name="Grouzdev D.S."/>
            <person name="Gorlenko V.M."/>
            <person name="Savvichev A.S."/>
        </authorList>
    </citation>
    <scope>NUCLEOTIDE SEQUENCE [LARGE SCALE GENOMIC DNA]</scope>
    <source>
        <strain evidence="3 4">BrKhr-17</strain>
    </source>
</reference>
<keyword evidence="1" id="KW-1133">Transmembrane helix</keyword>
<proteinExistence type="predicted"/>
<dbReference type="EMBL" id="RXYK01000010">
    <property type="protein sequence ID" value="RTY37123.1"/>
    <property type="molecule type" value="Genomic_DNA"/>
</dbReference>
<keyword evidence="1" id="KW-0812">Transmembrane</keyword>
<comment type="caution">
    <text evidence="3">The sequence shown here is derived from an EMBL/GenBank/DDBJ whole genome shotgun (WGS) entry which is preliminary data.</text>
</comment>
<gene>
    <name evidence="3" type="ORF">EKD02_07110</name>
</gene>
<evidence type="ECO:0000313" key="4">
    <source>
        <dbReference type="Proteomes" id="UP000279908"/>
    </source>
</evidence>
<dbReference type="InterPro" id="IPR007621">
    <property type="entry name" value="TPM_dom"/>
</dbReference>
<evidence type="ECO:0000259" key="2">
    <source>
        <dbReference type="Pfam" id="PF04536"/>
    </source>
</evidence>
<dbReference type="RefSeq" id="WP_126384725.1">
    <property type="nucleotide sequence ID" value="NZ_RXYK01000010.1"/>
</dbReference>
<protein>
    <recommendedName>
        <fullName evidence="2">TPM domain-containing protein</fullName>
    </recommendedName>
</protein>
<feature type="transmembrane region" description="Helical" evidence="1">
    <location>
        <begin position="46"/>
        <end position="66"/>
    </location>
</feature>
<dbReference type="Pfam" id="PF04536">
    <property type="entry name" value="TPM_phosphatase"/>
    <property type="match status" value="1"/>
</dbReference>
<name>A0A3S0LPD4_CHLPH</name>
<dbReference type="PANTHER" id="PTHR30373:SF8">
    <property type="entry name" value="BLL7265 PROTEIN"/>
    <property type="match status" value="1"/>
</dbReference>
<accession>A0A3S0LPD4</accession>
<dbReference type="PANTHER" id="PTHR30373">
    <property type="entry name" value="UPF0603 PROTEIN YGCG"/>
    <property type="match status" value="1"/>
</dbReference>
<evidence type="ECO:0000313" key="3">
    <source>
        <dbReference type="EMBL" id="RTY37123.1"/>
    </source>
</evidence>
<feature type="transmembrane region" description="Helical" evidence="1">
    <location>
        <begin position="72"/>
        <end position="89"/>
    </location>
</feature>
<sequence length="211" mass="22805">MKHSAADFLSEDGRRRIEERIKAAELRTAGEIVVMVAGSSAAYPQAALSGSLLLSLVLAVPVTALYGTHDMWFFLGVFLPLLILFNEILTRVPSLCRLFAAKEAMRDAVERASLAAFYARGITRTDGHTGILLYVSVLEHRVRVVADKGINRKVAPDTWDELVGGIVGGIRTGDPAGAIASAVDRCGGLLEQHFPIQPGDRNELENRVIIG</sequence>